<accession>A0ABS5BHP4</accession>
<dbReference type="Proteomes" id="UP000810130">
    <property type="component" value="Unassembled WGS sequence"/>
</dbReference>
<keyword evidence="2" id="KW-1185">Reference proteome</keyword>
<feature type="non-terminal residue" evidence="1">
    <location>
        <position position="1"/>
    </location>
</feature>
<dbReference type="RefSeq" id="WP_210175897.1">
    <property type="nucleotide sequence ID" value="NZ_JAGJWX010000055.1"/>
</dbReference>
<comment type="caution">
    <text evidence="1">The sequence shown here is derived from an EMBL/GenBank/DDBJ whole genome shotgun (WGS) entry which is preliminary data.</text>
</comment>
<proteinExistence type="predicted"/>
<evidence type="ECO:0000313" key="1">
    <source>
        <dbReference type="EMBL" id="MBP2859986.1"/>
    </source>
</evidence>
<dbReference type="InterPro" id="IPR032871">
    <property type="entry name" value="AHH_dom_containing"/>
</dbReference>
<gene>
    <name evidence="1" type="ORF">J8657_20560</name>
</gene>
<sequence>PIGIAGGESNYGYVPNPNTWVDPFGLAGCGADAKKLRENMEAAGKVAPGYKNSAHHIVMSNAKDVRMRWLRRKMDRMGIDINSVDNGIFLPSSSAIKTSVGTTLPAHSKIHTEVYKKNVFDRLKSITNKSDFKDELSKIASDISNGTFKF</sequence>
<dbReference type="Pfam" id="PF14412">
    <property type="entry name" value="AHH"/>
    <property type="match status" value="1"/>
</dbReference>
<reference evidence="1 2" key="1">
    <citation type="submission" date="2021-04" db="EMBL/GenBank/DDBJ databases">
        <title>Genomic and host-range diversity within the Dickeya zeae complex, identification of D. zeae and D. oryzae members, proposal of two novel subspecies D. zeae subsp. zeae subsp. nov. and D. zeae subsp. dombae subsp. nov.</title>
        <authorList>
            <person name="Van Gijsegem F."/>
            <person name="Hugouvieux-Cotte-Pattat N."/>
        </authorList>
    </citation>
    <scope>NUCLEOTIDE SEQUENCE [LARGE SCALE GENOMIC DNA]</scope>
    <source>
        <strain evidence="1 2">FVG03</strain>
    </source>
</reference>
<name>A0ABS5BHP4_9GAMM</name>
<dbReference type="EMBL" id="JAGJWX010000055">
    <property type="protein sequence ID" value="MBP2859986.1"/>
    <property type="molecule type" value="Genomic_DNA"/>
</dbReference>
<organism evidence="1 2">
    <name type="scientific">Dickeya oryzae</name>
    <dbReference type="NCBI Taxonomy" id="1240404"/>
    <lineage>
        <taxon>Bacteria</taxon>
        <taxon>Pseudomonadati</taxon>
        <taxon>Pseudomonadota</taxon>
        <taxon>Gammaproteobacteria</taxon>
        <taxon>Enterobacterales</taxon>
        <taxon>Pectobacteriaceae</taxon>
        <taxon>Dickeya</taxon>
    </lineage>
</organism>
<protein>
    <submittedName>
        <fullName evidence="1">AHH domain-containing protein</fullName>
    </submittedName>
</protein>
<evidence type="ECO:0000313" key="2">
    <source>
        <dbReference type="Proteomes" id="UP000810130"/>
    </source>
</evidence>